<evidence type="ECO:0000256" key="1">
    <source>
        <dbReference type="ARBA" id="ARBA00010333"/>
    </source>
</evidence>
<name>A0ABS7V833_9GAMM</name>
<dbReference type="RefSeq" id="WP_224160318.1">
    <property type="nucleotide sequence ID" value="NZ_CP013067.1"/>
</dbReference>
<keyword evidence="5" id="KW-1185">Reference proteome</keyword>
<dbReference type="PANTHER" id="PTHR35936">
    <property type="entry name" value="MEMBRANE-BOUND LYTIC MUREIN TRANSGLYCOSYLASE F"/>
    <property type="match status" value="1"/>
</dbReference>
<dbReference type="EMBL" id="JAIRBT010000005">
    <property type="protein sequence ID" value="MBZ6065559.1"/>
    <property type="molecule type" value="Genomic_DNA"/>
</dbReference>
<sequence>MVLLTEPWPPYVMAERERDGDGADLELARVVLKRMGYGVEVRQLPWKRVLLEARQAKGDAVVDIFYEKERESWVYYPSEPLSRSGEVLFSRRDAYIDYQGPASLAGKRIGVQADYAYGHEFLSATGFERVPMTGEKNVPKQLQLLRERRLDGVVLNQWVGAYWLGQLELGGEITHSPRTITTDNRNFLGFTHKPGHDRLAVRFSEELVRFKKTAEYRRLLARYGLAP</sequence>
<accession>A0ABS7V833</accession>
<dbReference type="Proteomes" id="UP000774958">
    <property type="component" value="Unassembled WGS sequence"/>
</dbReference>
<reference evidence="4 5" key="1">
    <citation type="submission" date="2021-09" db="EMBL/GenBank/DDBJ databases">
        <title>Aeromonas schubertii isolated from Asian sea bass.</title>
        <authorList>
            <person name="Pinpimai K."/>
        </authorList>
    </citation>
    <scope>NUCLEOTIDE SEQUENCE [LARGE SCALE GENOMIC DNA]</scope>
    <source>
        <strain evidence="4 5">CHULA2021a</strain>
    </source>
</reference>
<dbReference type="Pfam" id="PF00497">
    <property type="entry name" value="SBP_bac_3"/>
    <property type="match status" value="1"/>
</dbReference>
<comment type="similarity">
    <text evidence="1">Belongs to the bacterial solute-binding protein 3 family.</text>
</comment>
<dbReference type="InterPro" id="IPR001638">
    <property type="entry name" value="Solute-binding_3/MltF_N"/>
</dbReference>
<evidence type="ECO:0000313" key="4">
    <source>
        <dbReference type="EMBL" id="MBZ6065559.1"/>
    </source>
</evidence>
<comment type="caution">
    <text evidence="4">The sequence shown here is derived from an EMBL/GenBank/DDBJ whole genome shotgun (WGS) entry which is preliminary data.</text>
</comment>
<organism evidence="4 5">
    <name type="scientific">Aeromonas schubertii</name>
    <dbReference type="NCBI Taxonomy" id="652"/>
    <lineage>
        <taxon>Bacteria</taxon>
        <taxon>Pseudomonadati</taxon>
        <taxon>Pseudomonadota</taxon>
        <taxon>Gammaproteobacteria</taxon>
        <taxon>Aeromonadales</taxon>
        <taxon>Aeromonadaceae</taxon>
        <taxon>Aeromonas</taxon>
    </lineage>
</organism>
<gene>
    <name evidence="4" type="ORF">LA374_04920</name>
</gene>
<dbReference type="PANTHER" id="PTHR35936:SF25">
    <property type="entry name" value="ABC TRANSPORTER SUBSTRATE-BINDING PROTEIN"/>
    <property type="match status" value="1"/>
</dbReference>
<dbReference type="SUPFAM" id="SSF53850">
    <property type="entry name" value="Periplasmic binding protein-like II"/>
    <property type="match status" value="1"/>
</dbReference>
<proteinExistence type="inferred from homology"/>
<feature type="domain" description="Solute-binding protein family 3/N-terminal" evidence="3">
    <location>
        <begin position="10"/>
        <end position="227"/>
    </location>
</feature>
<protein>
    <submittedName>
        <fullName evidence="4">Transporter substrate-binding domain-containing protein</fullName>
    </submittedName>
</protein>
<keyword evidence="2" id="KW-0732">Signal</keyword>
<dbReference type="Gene3D" id="3.40.190.10">
    <property type="entry name" value="Periplasmic binding protein-like II"/>
    <property type="match status" value="2"/>
</dbReference>
<evidence type="ECO:0000313" key="5">
    <source>
        <dbReference type="Proteomes" id="UP000774958"/>
    </source>
</evidence>
<dbReference type="SMART" id="SM00062">
    <property type="entry name" value="PBPb"/>
    <property type="match status" value="1"/>
</dbReference>
<evidence type="ECO:0000259" key="3">
    <source>
        <dbReference type="SMART" id="SM00062"/>
    </source>
</evidence>
<evidence type="ECO:0000256" key="2">
    <source>
        <dbReference type="ARBA" id="ARBA00022729"/>
    </source>
</evidence>